<name>Q21Q84_ALBFT</name>
<keyword evidence="2" id="KW-1185">Reference proteome</keyword>
<protein>
    <submittedName>
        <fullName evidence="1">Uncharacterized protein</fullName>
    </submittedName>
</protein>
<dbReference type="Proteomes" id="UP000008332">
    <property type="component" value="Plasmid unnamed1"/>
</dbReference>
<evidence type="ECO:0000313" key="2">
    <source>
        <dbReference type="Proteomes" id="UP000008332"/>
    </source>
</evidence>
<dbReference type="EMBL" id="CP000268">
    <property type="protein sequence ID" value="ABD72061.1"/>
    <property type="molecule type" value="Genomic_DNA"/>
</dbReference>
<dbReference type="HOGENOM" id="CLU_1577285_0_0_4"/>
<dbReference type="KEGG" id="rfr:Rfer_4375"/>
<dbReference type="AlphaFoldDB" id="Q21Q84"/>
<keyword evidence="1" id="KW-0614">Plasmid</keyword>
<sequence>MPIACDFNIPLHFCSRKDIMELKAMCYPNGGPSKGFAVPVTGKNVPILRQVAIRMKGLDDGRKSLNAQTLLAEDLATDRLQVFPGQDRLFEVGFDFQKVAFDCSNGREPHVLFIDSRRDRSMRLMVSTPEIQSLIGMESQACSFCKEPMAESDILKGDGICAPCVVERT</sequence>
<evidence type="ECO:0000313" key="1">
    <source>
        <dbReference type="EMBL" id="ABD72061.1"/>
    </source>
</evidence>
<geneLocation type="plasmid" evidence="2">
    <name>pDSM15236</name>
</geneLocation>
<proteinExistence type="predicted"/>
<gene>
    <name evidence="1" type="ordered locus">Rfer_4375</name>
</gene>
<reference evidence="2" key="1">
    <citation type="submission" date="2006-02" db="EMBL/GenBank/DDBJ databases">
        <title>Complete sequence of plasmid 1 of Rhodoferax ferrireducens DSM 15236.</title>
        <authorList>
            <person name="Copeland A."/>
            <person name="Lucas S."/>
            <person name="Lapidus A."/>
            <person name="Barry K."/>
            <person name="Detter J.C."/>
            <person name="Glavina del Rio T."/>
            <person name="Hammon N."/>
            <person name="Israni S."/>
            <person name="Pitluck S."/>
            <person name="Brettin T."/>
            <person name="Bruce D."/>
            <person name="Han C."/>
            <person name="Tapia R."/>
            <person name="Gilna P."/>
            <person name="Kiss H."/>
            <person name="Schmutz J."/>
            <person name="Larimer F."/>
            <person name="Land M."/>
            <person name="Kyrpides N."/>
            <person name="Ivanova N."/>
            <person name="Richardson P."/>
        </authorList>
    </citation>
    <scope>NUCLEOTIDE SEQUENCE [LARGE SCALE GENOMIC DNA]</scope>
    <source>
        <strain evidence="2">ATCC BAA-621 / DSM 15236 / T118</strain>
        <plasmid evidence="2">Plasmid pDSM15236</plasmid>
    </source>
</reference>
<organism evidence="1 2">
    <name type="scientific">Albidiferax ferrireducens (strain ATCC BAA-621 / DSM 15236 / T118)</name>
    <name type="common">Rhodoferax ferrireducens</name>
    <dbReference type="NCBI Taxonomy" id="338969"/>
    <lineage>
        <taxon>Bacteria</taxon>
        <taxon>Pseudomonadati</taxon>
        <taxon>Pseudomonadota</taxon>
        <taxon>Betaproteobacteria</taxon>
        <taxon>Burkholderiales</taxon>
        <taxon>Comamonadaceae</taxon>
        <taxon>Rhodoferax</taxon>
    </lineage>
</organism>
<accession>Q21Q84</accession>